<gene>
    <name evidence="2" type="ORF">LTRI10_LOCUS46662</name>
</gene>
<protein>
    <submittedName>
        <fullName evidence="2">Uncharacterized protein</fullName>
    </submittedName>
</protein>
<feature type="region of interest" description="Disordered" evidence="1">
    <location>
        <begin position="1"/>
        <end position="88"/>
    </location>
</feature>
<proteinExistence type="predicted"/>
<accession>A0AAV2GBT8</accession>
<evidence type="ECO:0000256" key="1">
    <source>
        <dbReference type="SAM" id="MobiDB-lite"/>
    </source>
</evidence>
<sequence length="88" mass="9733">MSSPTPPQKSVTMASLCDRRSRRMTFPTPEGSVVPEASGKHSSTELAKKEEETKGVRLPKLKRKARTAHPTANQHREVKSVNAPVREV</sequence>
<dbReference type="AlphaFoldDB" id="A0AAV2GBT8"/>
<organism evidence="2 3">
    <name type="scientific">Linum trigynum</name>
    <dbReference type="NCBI Taxonomy" id="586398"/>
    <lineage>
        <taxon>Eukaryota</taxon>
        <taxon>Viridiplantae</taxon>
        <taxon>Streptophyta</taxon>
        <taxon>Embryophyta</taxon>
        <taxon>Tracheophyta</taxon>
        <taxon>Spermatophyta</taxon>
        <taxon>Magnoliopsida</taxon>
        <taxon>eudicotyledons</taxon>
        <taxon>Gunneridae</taxon>
        <taxon>Pentapetalae</taxon>
        <taxon>rosids</taxon>
        <taxon>fabids</taxon>
        <taxon>Malpighiales</taxon>
        <taxon>Linaceae</taxon>
        <taxon>Linum</taxon>
    </lineage>
</organism>
<reference evidence="2 3" key="1">
    <citation type="submission" date="2024-04" db="EMBL/GenBank/DDBJ databases">
        <authorList>
            <person name="Fracassetti M."/>
        </authorList>
    </citation>
    <scope>NUCLEOTIDE SEQUENCE [LARGE SCALE GENOMIC DNA]</scope>
</reference>
<dbReference type="Proteomes" id="UP001497516">
    <property type="component" value="Chromosome 8"/>
</dbReference>
<feature type="compositionally biased region" description="Basic and acidic residues" evidence="1">
    <location>
        <begin position="38"/>
        <end position="55"/>
    </location>
</feature>
<dbReference type="EMBL" id="OZ034821">
    <property type="protein sequence ID" value="CAL1406970.1"/>
    <property type="molecule type" value="Genomic_DNA"/>
</dbReference>
<feature type="compositionally biased region" description="Basic residues" evidence="1">
    <location>
        <begin position="57"/>
        <end position="67"/>
    </location>
</feature>
<keyword evidence="3" id="KW-1185">Reference proteome</keyword>
<name>A0AAV2GBT8_9ROSI</name>
<evidence type="ECO:0000313" key="3">
    <source>
        <dbReference type="Proteomes" id="UP001497516"/>
    </source>
</evidence>
<evidence type="ECO:0000313" key="2">
    <source>
        <dbReference type="EMBL" id="CAL1406970.1"/>
    </source>
</evidence>